<proteinExistence type="predicted"/>
<organism evidence="1 2">
    <name type="scientific">Gemmata obscuriglobus</name>
    <dbReference type="NCBI Taxonomy" id="114"/>
    <lineage>
        <taxon>Bacteria</taxon>
        <taxon>Pseudomonadati</taxon>
        <taxon>Planctomycetota</taxon>
        <taxon>Planctomycetia</taxon>
        <taxon>Gemmatales</taxon>
        <taxon>Gemmataceae</taxon>
        <taxon>Gemmata</taxon>
    </lineage>
</organism>
<dbReference type="RefSeq" id="WP_010034332.1">
    <property type="nucleotide sequence ID" value="NZ_CP025958.1"/>
</dbReference>
<dbReference type="EMBL" id="CP025958">
    <property type="protein sequence ID" value="AWM40264.1"/>
    <property type="molecule type" value="Genomic_DNA"/>
</dbReference>
<gene>
    <name evidence="1" type="ORF">C1280_26850</name>
</gene>
<evidence type="ECO:0000313" key="1">
    <source>
        <dbReference type="EMBL" id="AWM40264.1"/>
    </source>
</evidence>
<protein>
    <submittedName>
        <fullName evidence="1">Uncharacterized protein</fullName>
    </submittedName>
</protein>
<dbReference type="AlphaFoldDB" id="A0A2Z3HET6"/>
<dbReference type="KEGG" id="gog:C1280_26850"/>
<reference evidence="1 2" key="1">
    <citation type="submission" date="2018-01" db="EMBL/GenBank/DDBJ databases">
        <title>G. obscuriglobus.</title>
        <authorList>
            <person name="Franke J."/>
            <person name="Blomberg W."/>
            <person name="Selmecki A."/>
        </authorList>
    </citation>
    <scope>NUCLEOTIDE SEQUENCE [LARGE SCALE GENOMIC DNA]</scope>
    <source>
        <strain evidence="1 2">DSM 5831</strain>
    </source>
</reference>
<sequence>MVFQHNYPYQIWEDFAGPGADEFRVRVWSAEPVRAAGLCVDGGAWTGRYTAVPVVRPLVTSTAFC</sequence>
<name>A0A2Z3HET6_9BACT</name>
<evidence type="ECO:0000313" key="2">
    <source>
        <dbReference type="Proteomes" id="UP000245802"/>
    </source>
</evidence>
<accession>A0A2Z3HET6</accession>
<dbReference type="Proteomes" id="UP000245802">
    <property type="component" value="Chromosome"/>
</dbReference>
<keyword evidence="2" id="KW-1185">Reference proteome</keyword>